<evidence type="ECO:0000313" key="1">
    <source>
        <dbReference type="EMBL" id="KAL0199286.1"/>
    </source>
</evidence>
<protein>
    <submittedName>
        <fullName evidence="1">Uncharacterized protein</fullName>
    </submittedName>
</protein>
<evidence type="ECO:0000313" key="2">
    <source>
        <dbReference type="Proteomes" id="UP001529510"/>
    </source>
</evidence>
<accession>A0ABD0RLF2</accession>
<dbReference type="AlphaFoldDB" id="A0ABD0RLF2"/>
<sequence>TQAQRVFSVSARVSPWLMPVAQSVQKAATMPLRRRAVSVESRAASTHHALFGHVAHAS</sequence>
<dbReference type="EMBL" id="JAMKFB020000003">
    <property type="protein sequence ID" value="KAL0199286.1"/>
    <property type="molecule type" value="Genomic_DNA"/>
</dbReference>
<dbReference type="Proteomes" id="UP001529510">
    <property type="component" value="Unassembled WGS sequence"/>
</dbReference>
<reference evidence="1 2" key="1">
    <citation type="submission" date="2024-05" db="EMBL/GenBank/DDBJ databases">
        <title>Genome sequencing and assembly of Indian major carp, Cirrhinus mrigala (Hamilton, 1822).</title>
        <authorList>
            <person name="Mohindra V."/>
            <person name="Chowdhury L.M."/>
            <person name="Lal K."/>
            <person name="Jena J.K."/>
        </authorList>
    </citation>
    <scope>NUCLEOTIDE SEQUENCE [LARGE SCALE GENOMIC DNA]</scope>
    <source>
        <strain evidence="1">CM1030</strain>
        <tissue evidence="1">Blood</tissue>
    </source>
</reference>
<comment type="caution">
    <text evidence="1">The sequence shown here is derived from an EMBL/GenBank/DDBJ whole genome shotgun (WGS) entry which is preliminary data.</text>
</comment>
<feature type="non-terminal residue" evidence="1">
    <location>
        <position position="1"/>
    </location>
</feature>
<feature type="non-terminal residue" evidence="1">
    <location>
        <position position="58"/>
    </location>
</feature>
<organism evidence="1 2">
    <name type="scientific">Cirrhinus mrigala</name>
    <name type="common">Mrigala</name>
    <dbReference type="NCBI Taxonomy" id="683832"/>
    <lineage>
        <taxon>Eukaryota</taxon>
        <taxon>Metazoa</taxon>
        <taxon>Chordata</taxon>
        <taxon>Craniata</taxon>
        <taxon>Vertebrata</taxon>
        <taxon>Euteleostomi</taxon>
        <taxon>Actinopterygii</taxon>
        <taxon>Neopterygii</taxon>
        <taxon>Teleostei</taxon>
        <taxon>Ostariophysi</taxon>
        <taxon>Cypriniformes</taxon>
        <taxon>Cyprinidae</taxon>
        <taxon>Labeoninae</taxon>
        <taxon>Labeonini</taxon>
        <taxon>Cirrhinus</taxon>
    </lineage>
</organism>
<gene>
    <name evidence="1" type="ORF">M9458_007826</name>
</gene>
<name>A0ABD0RLF2_CIRMR</name>
<proteinExistence type="predicted"/>
<keyword evidence="2" id="KW-1185">Reference proteome</keyword>